<comment type="caution">
    <text evidence="2">The sequence shown here is derived from an EMBL/GenBank/DDBJ whole genome shotgun (WGS) entry which is preliminary data.</text>
</comment>
<evidence type="ECO:0000313" key="4">
    <source>
        <dbReference type="Proteomes" id="UP000701680"/>
    </source>
</evidence>
<reference evidence="3 4" key="1">
    <citation type="journal article" date="2020" name="Cell Host Microbe">
        <title>Functional and Genomic Variation between Human-Derived Isolates of Lachnospiraceae Reveals Inter- and Intra-Species Diversity.</title>
        <authorList>
            <person name="Sorbara M.T."/>
            <person name="Littmann E.R."/>
            <person name="Fontana E."/>
            <person name="Moody T.U."/>
            <person name="Kohout C.E."/>
            <person name="Gjonbalaj M."/>
            <person name="Eaton V."/>
            <person name="Seok R."/>
            <person name="Leiner I.M."/>
            <person name="Pamer E.G."/>
        </authorList>
    </citation>
    <scope>NUCLEOTIDE SEQUENCE [LARGE SCALE GENOMIC DNA]</scope>
    <source>
        <strain evidence="2 3">MSK.17.11</strain>
        <strain evidence="1 4">MSK.17.38</strain>
    </source>
</reference>
<accession>A0A850HFY1</accession>
<dbReference type="Proteomes" id="UP000528555">
    <property type="component" value="Unassembled WGS sequence"/>
</dbReference>
<reference evidence="2" key="2">
    <citation type="submission" date="2020-02" db="EMBL/GenBank/DDBJ databases">
        <authorList>
            <person name="Littmann E."/>
            <person name="Sorbara M."/>
        </authorList>
    </citation>
    <scope>NUCLEOTIDE SEQUENCE</scope>
    <source>
        <strain evidence="2">MSK.17.11</strain>
        <strain evidence="1">MSK.17.38</strain>
    </source>
</reference>
<organism evidence="2 3">
    <name type="scientific">Dorea phocaeensis</name>
    <dbReference type="NCBI Taxonomy" id="2040291"/>
    <lineage>
        <taxon>Bacteria</taxon>
        <taxon>Bacillati</taxon>
        <taxon>Bacillota</taxon>
        <taxon>Clostridia</taxon>
        <taxon>Lachnospirales</taxon>
        <taxon>Lachnospiraceae</taxon>
        <taxon>Dorea</taxon>
    </lineage>
</organism>
<proteinExistence type="predicted"/>
<evidence type="ECO:0000313" key="1">
    <source>
        <dbReference type="EMBL" id="NSK14209.1"/>
    </source>
</evidence>
<name>A0A850HFY1_9FIRM</name>
<dbReference type="EMBL" id="JAAIUO010000002">
    <property type="protein sequence ID" value="NSK14209.1"/>
    <property type="molecule type" value="Genomic_DNA"/>
</dbReference>
<dbReference type="AlphaFoldDB" id="A0A850HFY1"/>
<keyword evidence="3" id="KW-1185">Reference proteome</keyword>
<dbReference type="RefSeq" id="WP_173814464.1">
    <property type="nucleotide sequence ID" value="NZ_JAAITX010000002.1"/>
</dbReference>
<dbReference type="Proteomes" id="UP000701680">
    <property type="component" value="Unassembled WGS sequence"/>
</dbReference>
<dbReference type="EMBL" id="JAAITX010000002">
    <property type="protein sequence ID" value="NVH57704.1"/>
    <property type="molecule type" value="Genomic_DNA"/>
</dbReference>
<protein>
    <submittedName>
        <fullName evidence="2">Uncharacterized protein</fullName>
    </submittedName>
</protein>
<evidence type="ECO:0000313" key="2">
    <source>
        <dbReference type="EMBL" id="NVH57704.1"/>
    </source>
</evidence>
<sequence length="209" mass="23635">MEGERKDCISPVKKYLFIKVVVIALLLVLTAEMGRQALTKEETKKVQKTNSQQMKVENLGYQTMEENPLSMGKYPEVSGAVEEYFEKAAGESKFVEAYEGIESHIKLGRYKDTYVVFVRYDMKIKDIYTKVPGLGTLYVDKKKDGSYRVGTEVKEAEIRTCIEELAQHTDVQQLFADTQSAYHAAVQSDALLQEALMDLKNAYEDSTGS</sequence>
<gene>
    <name evidence="2" type="ORF">G5A66_03360</name>
    <name evidence="1" type="ORF">G5A75_04840</name>
</gene>
<evidence type="ECO:0000313" key="3">
    <source>
        <dbReference type="Proteomes" id="UP000528555"/>
    </source>
</evidence>